<dbReference type="Pfam" id="PF01613">
    <property type="entry name" value="Flavin_Reduct"/>
    <property type="match status" value="1"/>
</dbReference>
<dbReference type="Proteomes" id="UP000053244">
    <property type="component" value="Unassembled WGS sequence"/>
</dbReference>
<evidence type="ECO:0000313" key="4">
    <source>
        <dbReference type="EMBL" id="KUL30879.1"/>
    </source>
</evidence>
<organism evidence="4 5">
    <name type="scientific">Actinoplanes awajinensis subsp. mycoplanecinus</name>
    <dbReference type="NCBI Taxonomy" id="135947"/>
    <lineage>
        <taxon>Bacteria</taxon>
        <taxon>Bacillati</taxon>
        <taxon>Actinomycetota</taxon>
        <taxon>Actinomycetes</taxon>
        <taxon>Micromonosporales</taxon>
        <taxon>Micromonosporaceae</taxon>
        <taxon>Actinoplanes</taxon>
    </lineage>
</organism>
<comment type="similarity">
    <text evidence="1">Belongs to the non-flavoprotein flavin reductase family.</text>
</comment>
<dbReference type="SUPFAM" id="SSF50475">
    <property type="entry name" value="FMN-binding split barrel"/>
    <property type="match status" value="1"/>
</dbReference>
<dbReference type="AlphaFoldDB" id="A0A117MQZ8"/>
<dbReference type="EMBL" id="LLZH01000234">
    <property type="protein sequence ID" value="KUL30879.1"/>
    <property type="molecule type" value="Genomic_DNA"/>
</dbReference>
<evidence type="ECO:0000313" key="5">
    <source>
        <dbReference type="Proteomes" id="UP000053244"/>
    </source>
</evidence>
<reference evidence="4 5" key="1">
    <citation type="submission" date="2015-10" db="EMBL/GenBank/DDBJ databases">
        <authorList>
            <person name="Gilbert D.G."/>
        </authorList>
    </citation>
    <scope>NUCLEOTIDE SEQUENCE [LARGE SCALE GENOMIC DNA]</scope>
    <source>
        <strain evidence="4 5">NRRL B-16712</strain>
    </source>
</reference>
<evidence type="ECO:0000256" key="2">
    <source>
        <dbReference type="ARBA" id="ARBA00023002"/>
    </source>
</evidence>
<proteinExistence type="inferred from homology"/>
<dbReference type="InterPro" id="IPR050268">
    <property type="entry name" value="NADH-dep_flavin_reductase"/>
</dbReference>
<keyword evidence="5" id="KW-1185">Reference proteome</keyword>
<keyword evidence="2" id="KW-0560">Oxidoreductase</keyword>
<evidence type="ECO:0000259" key="3">
    <source>
        <dbReference type="SMART" id="SM00903"/>
    </source>
</evidence>
<accession>A0A117MQZ8</accession>
<dbReference type="PANTHER" id="PTHR30466:SF11">
    <property type="entry name" value="FLAVIN-DEPENDENT MONOOXYGENASE, REDUCTASE SUBUNIT HSAB"/>
    <property type="match status" value="1"/>
</dbReference>
<dbReference type="PANTHER" id="PTHR30466">
    <property type="entry name" value="FLAVIN REDUCTASE"/>
    <property type="match status" value="1"/>
</dbReference>
<dbReference type="InterPro" id="IPR002563">
    <property type="entry name" value="Flavin_Rdtase-like_dom"/>
</dbReference>
<dbReference type="Gene3D" id="2.30.110.10">
    <property type="entry name" value="Electron Transport, Fmn-binding Protein, Chain A"/>
    <property type="match status" value="1"/>
</dbReference>
<dbReference type="SMART" id="SM00903">
    <property type="entry name" value="Flavin_Reduct"/>
    <property type="match status" value="1"/>
</dbReference>
<dbReference type="InterPro" id="IPR012349">
    <property type="entry name" value="Split_barrel_FMN-bd"/>
</dbReference>
<gene>
    <name evidence="4" type="ORF">ADL15_23260</name>
</gene>
<dbReference type="GO" id="GO:0010181">
    <property type="term" value="F:FMN binding"/>
    <property type="evidence" value="ECO:0007669"/>
    <property type="project" value="InterPro"/>
</dbReference>
<sequence length="154" mass="16633">MRHAFAGFATGITVVAALVDGRPVGMLANSFSSVSLDPPLAALSFARTSTTWPRLRRVPQWGISVLGEHHKADLARLSRPASARFDGVTWKTTDHGAVFLDQVTTAFQVSIQTEVDAGDHVLTLLRIHALHRSPTAAPLIFYSNQLHGLGTARL</sequence>
<feature type="domain" description="Flavin reductase like" evidence="3">
    <location>
        <begin position="5"/>
        <end position="148"/>
    </location>
</feature>
<comment type="caution">
    <text evidence="4">The sequence shown here is derived from an EMBL/GenBank/DDBJ whole genome shotgun (WGS) entry which is preliminary data.</text>
</comment>
<name>A0A117MQZ8_9ACTN</name>
<dbReference type="GO" id="GO:0042602">
    <property type="term" value="F:riboflavin reductase (NADPH) activity"/>
    <property type="evidence" value="ECO:0007669"/>
    <property type="project" value="TreeGrafter"/>
</dbReference>
<evidence type="ECO:0000256" key="1">
    <source>
        <dbReference type="ARBA" id="ARBA00008898"/>
    </source>
</evidence>
<protein>
    <recommendedName>
        <fullName evidence="3">Flavin reductase like domain-containing protein</fullName>
    </recommendedName>
</protein>